<keyword evidence="2" id="KW-1185">Reference proteome</keyword>
<dbReference type="PANTHER" id="PTHR39328:SF1">
    <property type="entry name" value="BLL2871 PROTEIN"/>
    <property type="match status" value="1"/>
</dbReference>
<reference evidence="1 2" key="1">
    <citation type="submission" date="2018-03" db="EMBL/GenBank/DDBJ databases">
        <authorList>
            <person name="Keele B.F."/>
        </authorList>
    </citation>
    <scope>NUCLEOTIDE SEQUENCE [LARGE SCALE GENOMIC DNA]</scope>
    <source>
        <strain evidence="1 2">CECT 8504</strain>
    </source>
</reference>
<gene>
    <name evidence="1" type="ORF">PAA8504_03304</name>
</gene>
<dbReference type="PANTHER" id="PTHR39328">
    <property type="entry name" value="BLL2871 PROTEIN"/>
    <property type="match status" value="1"/>
</dbReference>
<evidence type="ECO:0000313" key="1">
    <source>
        <dbReference type="EMBL" id="SPJ25453.1"/>
    </source>
</evidence>
<dbReference type="Gene3D" id="3.60.20.10">
    <property type="entry name" value="Glutamine Phosphoribosylpyrophosphate, subunit 1, domain 1"/>
    <property type="match status" value="1"/>
</dbReference>
<accession>A0A2R8BZA8</accession>
<protein>
    <submittedName>
        <fullName evidence="1">Uncharacterized protein</fullName>
    </submittedName>
</protein>
<dbReference type="SUPFAM" id="SSF56235">
    <property type="entry name" value="N-terminal nucleophile aminohydrolases (Ntn hydrolases)"/>
    <property type="match status" value="1"/>
</dbReference>
<dbReference type="InterPro" id="IPR029055">
    <property type="entry name" value="Ntn_hydrolases_N"/>
</dbReference>
<sequence>MLGGPRVLEAALEALMVRNTRLDLRLLDALAAGAQAGGDSRGLLSAALLVVRRDAAPLTLRVDHSHRPLDDLLRLHAQAMASPYIDWLDHVPTLDQPYRRPAEEGK</sequence>
<dbReference type="AlphaFoldDB" id="A0A2R8BZA8"/>
<dbReference type="EMBL" id="ONZF01000009">
    <property type="protein sequence ID" value="SPJ25453.1"/>
    <property type="molecule type" value="Genomic_DNA"/>
</dbReference>
<organism evidence="1 2">
    <name type="scientific">Palleronia abyssalis</name>
    <dbReference type="NCBI Taxonomy" id="1501240"/>
    <lineage>
        <taxon>Bacteria</taxon>
        <taxon>Pseudomonadati</taxon>
        <taxon>Pseudomonadota</taxon>
        <taxon>Alphaproteobacteria</taxon>
        <taxon>Rhodobacterales</taxon>
        <taxon>Roseobacteraceae</taxon>
        <taxon>Palleronia</taxon>
    </lineage>
</organism>
<dbReference type="InterPro" id="IPR010430">
    <property type="entry name" value="DUF1028"/>
</dbReference>
<dbReference type="Proteomes" id="UP000244912">
    <property type="component" value="Unassembled WGS sequence"/>
</dbReference>
<evidence type="ECO:0000313" key="2">
    <source>
        <dbReference type="Proteomes" id="UP000244912"/>
    </source>
</evidence>
<dbReference type="Pfam" id="PF06267">
    <property type="entry name" value="DUF1028"/>
    <property type="match status" value="1"/>
</dbReference>
<proteinExistence type="predicted"/>
<name>A0A2R8BZA8_9RHOB</name>